<dbReference type="InterPro" id="IPR020846">
    <property type="entry name" value="MFS_dom"/>
</dbReference>
<evidence type="ECO:0000313" key="8">
    <source>
        <dbReference type="Proteomes" id="UP001233999"/>
    </source>
</evidence>
<feature type="transmembrane region" description="Helical" evidence="5">
    <location>
        <begin position="75"/>
        <end position="94"/>
    </location>
</feature>
<name>A0AAD8ABA3_DIPPU</name>
<evidence type="ECO:0000256" key="2">
    <source>
        <dbReference type="ARBA" id="ARBA00022692"/>
    </source>
</evidence>
<dbReference type="Gene3D" id="1.20.1250.20">
    <property type="entry name" value="MFS general substrate transporter like domains"/>
    <property type="match status" value="1"/>
</dbReference>
<dbReference type="InterPro" id="IPR011701">
    <property type="entry name" value="MFS"/>
</dbReference>
<evidence type="ECO:0000256" key="5">
    <source>
        <dbReference type="SAM" id="Phobius"/>
    </source>
</evidence>
<feature type="non-terminal residue" evidence="7">
    <location>
        <position position="502"/>
    </location>
</feature>
<dbReference type="AlphaFoldDB" id="A0AAD8ABA3"/>
<dbReference type="Pfam" id="PF07690">
    <property type="entry name" value="MFS_1"/>
    <property type="match status" value="1"/>
</dbReference>
<dbReference type="EMBL" id="JASPKZ010002692">
    <property type="protein sequence ID" value="KAJ9595127.1"/>
    <property type="molecule type" value="Genomic_DNA"/>
</dbReference>
<evidence type="ECO:0000256" key="4">
    <source>
        <dbReference type="ARBA" id="ARBA00023136"/>
    </source>
</evidence>
<feature type="transmembrane region" description="Helical" evidence="5">
    <location>
        <begin position="128"/>
        <end position="149"/>
    </location>
</feature>
<accession>A0AAD8ABA3</accession>
<evidence type="ECO:0000256" key="1">
    <source>
        <dbReference type="ARBA" id="ARBA00004141"/>
    </source>
</evidence>
<keyword evidence="8" id="KW-1185">Reference proteome</keyword>
<reference evidence="7" key="2">
    <citation type="submission" date="2023-05" db="EMBL/GenBank/DDBJ databases">
        <authorList>
            <person name="Fouks B."/>
        </authorList>
    </citation>
    <scope>NUCLEOTIDE SEQUENCE</scope>
    <source>
        <strain evidence="7">Stay&amp;Tobe</strain>
        <tissue evidence="7">Testes</tissue>
    </source>
</reference>
<evidence type="ECO:0000313" key="7">
    <source>
        <dbReference type="EMBL" id="KAJ9595127.1"/>
    </source>
</evidence>
<comment type="subcellular location">
    <subcellularLocation>
        <location evidence="1">Membrane</location>
        <topology evidence="1">Multi-pass membrane protein</topology>
    </subcellularLocation>
</comment>
<feature type="transmembrane region" description="Helical" evidence="5">
    <location>
        <begin position="354"/>
        <end position="373"/>
    </location>
</feature>
<dbReference type="PANTHER" id="PTHR24064">
    <property type="entry name" value="SOLUTE CARRIER FAMILY 22 MEMBER"/>
    <property type="match status" value="1"/>
</dbReference>
<feature type="transmembrane region" description="Helical" evidence="5">
    <location>
        <begin position="322"/>
        <end position="342"/>
    </location>
</feature>
<comment type="caution">
    <text evidence="7">The sequence shown here is derived from an EMBL/GenBank/DDBJ whole genome shotgun (WGS) entry which is preliminary data.</text>
</comment>
<feature type="transmembrane region" description="Helical" evidence="5">
    <location>
        <begin position="444"/>
        <end position="463"/>
    </location>
</feature>
<proteinExistence type="predicted"/>
<feature type="transmembrane region" description="Helical" evidence="5">
    <location>
        <begin position="161"/>
        <end position="184"/>
    </location>
</feature>
<dbReference type="GO" id="GO:0016020">
    <property type="term" value="C:membrane"/>
    <property type="evidence" value="ECO:0007669"/>
    <property type="project" value="UniProtKB-SubCell"/>
</dbReference>
<feature type="domain" description="Major facilitator superfamily (MFS) profile" evidence="6">
    <location>
        <begin position="22"/>
        <end position="468"/>
    </location>
</feature>
<dbReference type="PROSITE" id="PS50850">
    <property type="entry name" value="MFS"/>
    <property type="match status" value="1"/>
</dbReference>
<keyword evidence="4 5" id="KW-0472">Membrane</keyword>
<keyword evidence="3 5" id="KW-1133">Transmembrane helix</keyword>
<dbReference type="SUPFAM" id="SSF103473">
    <property type="entry name" value="MFS general substrate transporter"/>
    <property type="match status" value="1"/>
</dbReference>
<gene>
    <name evidence="7" type="ORF">L9F63_013602</name>
</gene>
<dbReference type="Proteomes" id="UP001233999">
    <property type="component" value="Unassembled WGS sequence"/>
</dbReference>
<reference evidence="7" key="1">
    <citation type="journal article" date="2023" name="IScience">
        <title>Live-bearing cockroach genome reveals convergent evolutionary mechanisms linked to viviparity in insects and beyond.</title>
        <authorList>
            <person name="Fouks B."/>
            <person name="Harrison M.C."/>
            <person name="Mikhailova A.A."/>
            <person name="Marchal E."/>
            <person name="English S."/>
            <person name="Carruthers M."/>
            <person name="Jennings E.C."/>
            <person name="Chiamaka E.L."/>
            <person name="Frigard R.A."/>
            <person name="Pippel M."/>
            <person name="Attardo G.M."/>
            <person name="Benoit J.B."/>
            <person name="Bornberg-Bauer E."/>
            <person name="Tobe S.S."/>
        </authorList>
    </citation>
    <scope>NUCLEOTIDE SEQUENCE</scope>
    <source>
        <strain evidence="7">Stay&amp;Tobe</strain>
    </source>
</reference>
<feature type="transmembrane region" description="Helical" evidence="5">
    <location>
        <begin position="20"/>
        <end position="39"/>
    </location>
</feature>
<organism evidence="7 8">
    <name type="scientific">Diploptera punctata</name>
    <name type="common">Pacific beetle cockroach</name>
    <dbReference type="NCBI Taxonomy" id="6984"/>
    <lineage>
        <taxon>Eukaryota</taxon>
        <taxon>Metazoa</taxon>
        <taxon>Ecdysozoa</taxon>
        <taxon>Arthropoda</taxon>
        <taxon>Hexapoda</taxon>
        <taxon>Insecta</taxon>
        <taxon>Pterygota</taxon>
        <taxon>Neoptera</taxon>
        <taxon>Polyneoptera</taxon>
        <taxon>Dictyoptera</taxon>
        <taxon>Blattodea</taxon>
        <taxon>Blaberoidea</taxon>
        <taxon>Blaberidae</taxon>
        <taxon>Diplopterinae</taxon>
        <taxon>Diploptera</taxon>
    </lineage>
</organism>
<dbReference type="InterPro" id="IPR036259">
    <property type="entry name" value="MFS_trans_sf"/>
</dbReference>
<evidence type="ECO:0000259" key="6">
    <source>
        <dbReference type="PROSITE" id="PS50850"/>
    </source>
</evidence>
<feature type="transmembrane region" description="Helical" evidence="5">
    <location>
        <begin position="190"/>
        <end position="208"/>
    </location>
</feature>
<sequence length="502" mass="56131">DNMDVDDMLALAGDFGRCQYLMMILFCIINVLSAFHYFAQTFISIEPDHWCAGTNHSRFVSELNWVCKDNWKPTVGQSLFFVGSVIGSLTLGVMADHFGRLPMLVVSNLCALFGNLATSFTYQLTEFAASRFLAGIATDTNFYMMYIIVMEYMRPDMRTFGLNLCIGLFYCLGCVVVPWLALVAGNWRRFLWGISAPMILVPGFYFLLPESARWLINKGRFQEAVDCFHRIAASNGRQPLPQAAVDKFLKNSRERVSEKSANLFGLFKTPRLRRKTCILIFKSTNIVQGFFLSFFLFLFRMVLTLCYDAISRNVEGTGFNPYLVFSISSATILPSCVIILLLQDKVGRKAMASASLLLTGLFIGAAGIIQATTGDNTNHYMTLTLNIVGRFGVNIAYNSGAQYAAELIPTEVRGQGVAFIHVVGYAATFFSPHILYLVKYWGAIPDLILGTMSIMGASLCLLLPETMDKTLPLTLEDGEYFGEGEKIWDFACCKKEQEQDEE</sequence>
<dbReference type="GO" id="GO:0022857">
    <property type="term" value="F:transmembrane transporter activity"/>
    <property type="evidence" value="ECO:0007669"/>
    <property type="project" value="InterPro"/>
</dbReference>
<evidence type="ECO:0000256" key="3">
    <source>
        <dbReference type="ARBA" id="ARBA00022989"/>
    </source>
</evidence>
<protein>
    <recommendedName>
        <fullName evidence="6">Major facilitator superfamily (MFS) profile domain-containing protein</fullName>
    </recommendedName>
</protein>
<keyword evidence="2 5" id="KW-0812">Transmembrane</keyword>